<dbReference type="Pfam" id="PF12833">
    <property type="entry name" value="HTH_18"/>
    <property type="match status" value="1"/>
</dbReference>
<dbReference type="Proteomes" id="UP001551482">
    <property type="component" value="Unassembled WGS sequence"/>
</dbReference>
<dbReference type="PROSITE" id="PS00041">
    <property type="entry name" value="HTH_ARAC_FAMILY_1"/>
    <property type="match status" value="1"/>
</dbReference>
<dbReference type="InterPro" id="IPR050204">
    <property type="entry name" value="AraC_XylS_family_regulators"/>
</dbReference>
<dbReference type="SMART" id="SM00342">
    <property type="entry name" value="HTH_ARAC"/>
    <property type="match status" value="1"/>
</dbReference>
<keyword evidence="2" id="KW-0238">DNA-binding</keyword>
<dbReference type="Pfam" id="PF14525">
    <property type="entry name" value="AraC_binding_2"/>
    <property type="match status" value="1"/>
</dbReference>
<comment type="caution">
    <text evidence="6">The sequence shown here is derived from an EMBL/GenBank/DDBJ whole genome shotgun (WGS) entry which is preliminary data.</text>
</comment>
<dbReference type="InterPro" id="IPR018060">
    <property type="entry name" value="HTH_AraC"/>
</dbReference>
<dbReference type="Gene3D" id="1.10.10.60">
    <property type="entry name" value="Homeodomain-like"/>
    <property type="match status" value="1"/>
</dbReference>
<dbReference type="RefSeq" id="WP_358347025.1">
    <property type="nucleotide sequence ID" value="NZ_JBEZFP010000001.1"/>
</dbReference>
<dbReference type="EMBL" id="JBEZFP010000001">
    <property type="protein sequence ID" value="MEU8131968.1"/>
    <property type="molecule type" value="Genomic_DNA"/>
</dbReference>
<dbReference type="InterPro" id="IPR035418">
    <property type="entry name" value="AraC-bd_2"/>
</dbReference>
<evidence type="ECO:0000256" key="4">
    <source>
        <dbReference type="SAM" id="MobiDB-lite"/>
    </source>
</evidence>
<organism evidence="6 7">
    <name type="scientific">Streptodolium elevatio</name>
    <dbReference type="NCBI Taxonomy" id="3157996"/>
    <lineage>
        <taxon>Bacteria</taxon>
        <taxon>Bacillati</taxon>
        <taxon>Actinomycetota</taxon>
        <taxon>Actinomycetes</taxon>
        <taxon>Kitasatosporales</taxon>
        <taxon>Streptomycetaceae</taxon>
        <taxon>Streptodolium</taxon>
    </lineage>
</organism>
<keyword evidence="1" id="KW-0805">Transcription regulation</keyword>
<evidence type="ECO:0000256" key="3">
    <source>
        <dbReference type="ARBA" id="ARBA00023163"/>
    </source>
</evidence>
<dbReference type="PANTHER" id="PTHR46796:SF6">
    <property type="entry name" value="ARAC SUBFAMILY"/>
    <property type="match status" value="1"/>
</dbReference>
<dbReference type="InterPro" id="IPR009057">
    <property type="entry name" value="Homeodomain-like_sf"/>
</dbReference>
<dbReference type="PANTHER" id="PTHR46796">
    <property type="entry name" value="HTH-TYPE TRANSCRIPTIONAL ACTIVATOR RHAS-RELATED"/>
    <property type="match status" value="1"/>
</dbReference>
<evidence type="ECO:0000259" key="5">
    <source>
        <dbReference type="PROSITE" id="PS01124"/>
    </source>
</evidence>
<evidence type="ECO:0000256" key="1">
    <source>
        <dbReference type="ARBA" id="ARBA00023015"/>
    </source>
</evidence>
<feature type="region of interest" description="Disordered" evidence="4">
    <location>
        <begin position="1"/>
        <end position="21"/>
    </location>
</feature>
<dbReference type="SUPFAM" id="SSF46689">
    <property type="entry name" value="Homeodomain-like"/>
    <property type="match status" value="1"/>
</dbReference>
<evidence type="ECO:0000313" key="6">
    <source>
        <dbReference type="EMBL" id="MEU8131968.1"/>
    </source>
</evidence>
<gene>
    <name evidence="6" type="ORF">AB0C36_00505</name>
</gene>
<proteinExistence type="predicted"/>
<keyword evidence="3" id="KW-0804">Transcription</keyword>
<keyword evidence="7" id="KW-1185">Reference proteome</keyword>
<evidence type="ECO:0000313" key="7">
    <source>
        <dbReference type="Proteomes" id="UP001551482"/>
    </source>
</evidence>
<dbReference type="PROSITE" id="PS01124">
    <property type="entry name" value="HTH_ARAC_FAMILY_2"/>
    <property type="match status" value="1"/>
</dbReference>
<accession>A0ABV3D8A3</accession>
<evidence type="ECO:0000256" key="2">
    <source>
        <dbReference type="ARBA" id="ARBA00023125"/>
    </source>
</evidence>
<name>A0ABV3D8A3_9ACTN</name>
<sequence>MPNLDATPDPEPPPDGPVRLVSTDSVPAAERWSWWAEVCQRELMATNIRSPHASHFHGSLEAVGSPEVQVVAVTNSPLTAVRTPLQIRRDDPENYYLVLSADDPIRIEQERGTADVGAGSMALFSTSHPLTCEFVDLGHPTELTLVRLPRAELPLRNGRADRLLGKTLSTRSGASALLAGYLAQLPQAARTASAPESAKLAAIAADLAVTALAVHLDAPDTLSPETRTTALRVRIHAFIDLHLGDPGLTPATIAARHHISVRTLHDLFRTEPETVAASIKRRRLERVHADLTDAAWKHRTIAEIAARWGFRQPGDLSRAYRAAYGRTPTETRATTP</sequence>
<dbReference type="InterPro" id="IPR018062">
    <property type="entry name" value="HTH_AraC-typ_CS"/>
</dbReference>
<protein>
    <submittedName>
        <fullName evidence="6">Helix-turn-helix domain-containing protein</fullName>
    </submittedName>
</protein>
<feature type="domain" description="HTH araC/xylS-type" evidence="5">
    <location>
        <begin position="233"/>
        <end position="334"/>
    </location>
</feature>
<reference evidence="6 7" key="1">
    <citation type="submission" date="2024-06" db="EMBL/GenBank/DDBJ databases">
        <title>The Natural Products Discovery Center: Release of the First 8490 Sequenced Strains for Exploring Actinobacteria Biosynthetic Diversity.</title>
        <authorList>
            <person name="Kalkreuter E."/>
            <person name="Kautsar S.A."/>
            <person name="Yang D."/>
            <person name="Bader C.D."/>
            <person name="Teijaro C.N."/>
            <person name="Fluegel L."/>
            <person name="Davis C.M."/>
            <person name="Simpson J.R."/>
            <person name="Lauterbach L."/>
            <person name="Steele A.D."/>
            <person name="Gui C."/>
            <person name="Meng S."/>
            <person name="Li G."/>
            <person name="Viehrig K."/>
            <person name="Ye F."/>
            <person name="Su P."/>
            <person name="Kiefer A.F."/>
            <person name="Nichols A."/>
            <person name="Cepeda A.J."/>
            <person name="Yan W."/>
            <person name="Fan B."/>
            <person name="Jiang Y."/>
            <person name="Adhikari A."/>
            <person name="Zheng C.-J."/>
            <person name="Schuster L."/>
            <person name="Cowan T.M."/>
            <person name="Smanski M.J."/>
            <person name="Chevrette M.G."/>
            <person name="De Carvalho L.P.S."/>
            <person name="Shen B."/>
        </authorList>
    </citation>
    <scope>NUCLEOTIDE SEQUENCE [LARGE SCALE GENOMIC DNA]</scope>
    <source>
        <strain evidence="6 7">NPDC048946</strain>
    </source>
</reference>